<feature type="domain" description="Major facilitator superfamily (MFS) profile" evidence="8">
    <location>
        <begin position="3"/>
        <end position="421"/>
    </location>
</feature>
<dbReference type="PANTHER" id="PTHR43266:SF2">
    <property type="entry name" value="MAJOR FACILITATOR SUPERFAMILY (MFS) PROFILE DOMAIN-CONTAINING PROTEIN"/>
    <property type="match status" value="1"/>
</dbReference>
<feature type="transmembrane region" description="Helical" evidence="7">
    <location>
        <begin position="279"/>
        <end position="300"/>
    </location>
</feature>
<reference evidence="10 11" key="3">
    <citation type="submission" date="2019-10" db="EMBL/GenBank/DDBJ databases">
        <authorList>
            <consortium name="Genoscope - CEA"/>
            <person name="William W."/>
        </authorList>
    </citation>
    <scope>NUCLEOTIDE SEQUENCE [LARGE SCALE GENOMIC DNA]</scope>
    <source>
        <strain evidence="10">BBR_PRJEB10992</strain>
    </source>
</reference>
<proteinExistence type="predicted"/>
<dbReference type="Proteomes" id="UP000184550">
    <property type="component" value="Unassembled WGS sequence"/>
</dbReference>
<gene>
    <name evidence="9" type="primary">hasZ</name>
    <name evidence="9" type="ORF">PL8927_110043</name>
</gene>
<feature type="transmembrane region" description="Helical" evidence="7">
    <location>
        <begin position="255"/>
        <end position="273"/>
    </location>
</feature>
<feature type="transmembrane region" description="Helical" evidence="7">
    <location>
        <begin position="162"/>
        <end position="181"/>
    </location>
</feature>
<dbReference type="EMBL" id="LT546031">
    <property type="protein sequence ID" value="CZT62790.1"/>
    <property type="molecule type" value="Genomic_DNA"/>
</dbReference>
<evidence type="ECO:0000313" key="11">
    <source>
        <dbReference type="Proteomes" id="UP000184550"/>
    </source>
</evidence>
<dbReference type="InterPro" id="IPR020846">
    <property type="entry name" value="MFS_dom"/>
</dbReference>
<sequence length="428" mass="46867">MRIFTFIWFGQLVSLISIWMTGFALDISVFKQTGSATQFAFLIITSTVPLVIISPVAGTLVDHWNRRWTMIITHLFAGISSLILILIVTSGQLQIEYIYLRNIFASLIGAFHAPAYKTAITSIVSQEDLGRASGMVQLGIGIQQIISPLIAGILLDFIGLKGILMIDLSALIIALVPLFLLRFGEISQTNDIGENVHSTSFWEKIVYGWTYLINCPGLPSFLILYTIYQFLIGFVSVLVYPLILCMTTPSNLGKITFLGGVGMLLGSIVMSTWKYNLQNLINLVLFAMSLSGLCIAFAGFRPSLIEISLSTLLFFFITPVLNGLVQVFFQTRVVENVQGRVFALTGAISGAAIPIAALFAGPLADYIFEPLMAFDGPWSKELVGQLIGSGPGRGIGLLFVIVGFFLLIIPLIGYQFPTLRQLDDGNRI</sequence>
<dbReference type="PANTHER" id="PTHR43266">
    <property type="entry name" value="MACROLIDE-EFFLUX PROTEIN"/>
    <property type="match status" value="1"/>
</dbReference>
<protein>
    <submittedName>
        <fullName evidence="9">Major facilitator superfamily transporter, involved in Hassallidin biosynthesis</fullName>
    </submittedName>
</protein>
<dbReference type="Pfam" id="PF07690">
    <property type="entry name" value="MFS_1"/>
    <property type="match status" value="1"/>
</dbReference>
<feature type="transmembrane region" description="Helical" evidence="7">
    <location>
        <begin position="6"/>
        <end position="27"/>
    </location>
</feature>
<feature type="transmembrane region" description="Helical" evidence="7">
    <location>
        <begin position="312"/>
        <end position="329"/>
    </location>
</feature>
<evidence type="ECO:0000259" key="8">
    <source>
        <dbReference type="PROSITE" id="PS50850"/>
    </source>
</evidence>
<evidence type="ECO:0000256" key="2">
    <source>
        <dbReference type="ARBA" id="ARBA00022448"/>
    </source>
</evidence>
<dbReference type="GO" id="GO:0005886">
    <property type="term" value="C:plasma membrane"/>
    <property type="evidence" value="ECO:0007669"/>
    <property type="project" value="UniProtKB-SubCell"/>
</dbReference>
<evidence type="ECO:0000313" key="9">
    <source>
        <dbReference type="EMBL" id="CZT62790.1"/>
    </source>
</evidence>
<feature type="transmembrane region" description="Helical" evidence="7">
    <location>
        <begin position="395"/>
        <end position="416"/>
    </location>
</feature>
<feature type="transmembrane region" description="Helical" evidence="7">
    <location>
        <begin position="222"/>
        <end position="243"/>
    </location>
</feature>
<feature type="transmembrane region" description="Helical" evidence="7">
    <location>
        <begin position="67"/>
        <end position="87"/>
    </location>
</feature>
<keyword evidence="2" id="KW-0813">Transport</keyword>
<feature type="transmembrane region" description="Helical" evidence="7">
    <location>
        <begin position="99"/>
        <end position="116"/>
    </location>
</feature>
<keyword evidence="11" id="KW-1185">Reference proteome</keyword>
<dbReference type="EMBL" id="CZCU02000013">
    <property type="protein sequence ID" value="VXD10561.1"/>
    <property type="molecule type" value="Genomic_DNA"/>
</dbReference>
<evidence type="ECO:0000256" key="7">
    <source>
        <dbReference type="SAM" id="Phobius"/>
    </source>
</evidence>
<keyword evidence="3" id="KW-1003">Cell membrane</keyword>
<evidence type="ECO:0000256" key="1">
    <source>
        <dbReference type="ARBA" id="ARBA00004651"/>
    </source>
</evidence>
<accession>A0A1J1JM83</accession>
<evidence type="ECO:0000256" key="5">
    <source>
        <dbReference type="ARBA" id="ARBA00022989"/>
    </source>
</evidence>
<dbReference type="InterPro" id="IPR011701">
    <property type="entry name" value="MFS"/>
</dbReference>
<keyword evidence="6 7" id="KW-0472">Membrane</keyword>
<feature type="transmembrane region" description="Helical" evidence="7">
    <location>
        <begin position="39"/>
        <end position="61"/>
    </location>
</feature>
<name>A0A1J1JM83_9CYAN</name>
<dbReference type="GO" id="GO:0022857">
    <property type="term" value="F:transmembrane transporter activity"/>
    <property type="evidence" value="ECO:0007669"/>
    <property type="project" value="InterPro"/>
</dbReference>
<dbReference type="PROSITE" id="PS50850">
    <property type="entry name" value="MFS"/>
    <property type="match status" value="1"/>
</dbReference>
<feature type="transmembrane region" description="Helical" evidence="7">
    <location>
        <begin position="136"/>
        <end position="155"/>
    </location>
</feature>
<dbReference type="Gene3D" id="1.20.1250.20">
    <property type="entry name" value="MFS general substrate transporter like domains"/>
    <property type="match status" value="1"/>
</dbReference>
<keyword evidence="4 7" id="KW-0812">Transmembrane</keyword>
<dbReference type="InterPro" id="IPR036259">
    <property type="entry name" value="MFS_trans_sf"/>
</dbReference>
<feature type="transmembrane region" description="Helical" evidence="7">
    <location>
        <begin position="341"/>
        <end position="364"/>
    </location>
</feature>
<keyword evidence="5 7" id="KW-1133">Transmembrane helix</keyword>
<evidence type="ECO:0000256" key="6">
    <source>
        <dbReference type="ARBA" id="ARBA00023136"/>
    </source>
</evidence>
<reference evidence="9" key="1">
    <citation type="submission" date="2016-03" db="EMBL/GenBank/DDBJ databases">
        <authorList>
            <person name="Ploux O."/>
        </authorList>
    </citation>
    <scope>NUCLEOTIDE SEQUENCE</scope>
    <source>
        <strain evidence="9">PCC 8927</strain>
    </source>
</reference>
<dbReference type="OrthoDB" id="9775268at2"/>
<dbReference type="CDD" id="cd06173">
    <property type="entry name" value="MFS_MefA_like"/>
    <property type="match status" value="1"/>
</dbReference>
<comment type="subcellular location">
    <subcellularLocation>
        <location evidence="1">Cell membrane</location>
        <topology evidence="1">Multi-pass membrane protein</topology>
    </subcellularLocation>
</comment>
<dbReference type="SUPFAM" id="SSF103473">
    <property type="entry name" value="MFS general substrate transporter"/>
    <property type="match status" value="1"/>
</dbReference>
<evidence type="ECO:0000256" key="3">
    <source>
        <dbReference type="ARBA" id="ARBA00022475"/>
    </source>
</evidence>
<evidence type="ECO:0000256" key="4">
    <source>
        <dbReference type="ARBA" id="ARBA00022692"/>
    </source>
</evidence>
<evidence type="ECO:0000313" key="10">
    <source>
        <dbReference type="EMBL" id="VXD10561.1"/>
    </source>
</evidence>
<reference evidence="9" key="2">
    <citation type="submission" date="2017-05" db="EMBL/GenBank/DDBJ databases">
        <title>Hassallidin in the filamentous cyanobacterium Planktothrix serta PCC 8927.</title>
        <authorList>
            <person name="Gugger M."/>
            <person name="Pancrace C."/>
        </authorList>
    </citation>
    <scope>NUCLEOTIDE SEQUENCE</scope>
    <source>
        <strain evidence="9">PCC 8927</strain>
    </source>
</reference>
<dbReference type="AlphaFoldDB" id="A0A1J1JM83"/>
<dbReference type="RefSeq" id="WP_083617260.1">
    <property type="nucleotide sequence ID" value="NZ_LR734829.1"/>
</dbReference>
<organism evidence="9">
    <name type="scientific">Planktothrix serta PCC 8927</name>
    <dbReference type="NCBI Taxonomy" id="671068"/>
    <lineage>
        <taxon>Bacteria</taxon>
        <taxon>Bacillati</taxon>
        <taxon>Cyanobacteriota</taxon>
        <taxon>Cyanophyceae</taxon>
        <taxon>Oscillatoriophycideae</taxon>
        <taxon>Oscillatoriales</taxon>
        <taxon>Microcoleaceae</taxon>
        <taxon>Planktothrix</taxon>
    </lineage>
</organism>